<proteinExistence type="predicted"/>
<organism evidence="1 2">
    <name type="scientific">Trichonephila clavata</name>
    <name type="common">Joro spider</name>
    <name type="synonym">Nephila clavata</name>
    <dbReference type="NCBI Taxonomy" id="2740835"/>
    <lineage>
        <taxon>Eukaryota</taxon>
        <taxon>Metazoa</taxon>
        <taxon>Ecdysozoa</taxon>
        <taxon>Arthropoda</taxon>
        <taxon>Chelicerata</taxon>
        <taxon>Arachnida</taxon>
        <taxon>Araneae</taxon>
        <taxon>Araneomorphae</taxon>
        <taxon>Entelegynae</taxon>
        <taxon>Araneoidea</taxon>
        <taxon>Nephilidae</taxon>
        <taxon>Trichonephila</taxon>
    </lineage>
</organism>
<dbReference type="EMBL" id="BMAO01011925">
    <property type="protein sequence ID" value="GFQ77807.1"/>
    <property type="molecule type" value="Genomic_DNA"/>
</dbReference>
<evidence type="ECO:0000313" key="2">
    <source>
        <dbReference type="Proteomes" id="UP000887116"/>
    </source>
</evidence>
<accession>A0A8X6HN68</accession>
<dbReference type="Proteomes" id="UP000887116">
    <property type="component" value="Unassembled WGS sequence"/>
</dbReference>
<comment type="caution">
    <text evidence="1">The sequence shown here is derived from an EMBL/GenBank/DDBJ whole genome shotgun (WGS) entry which is preliminary data.</text>
</comment>
<protein>
    <submittedName>
        <fullName evidence="1">Uncharacterized protein</fullName>
    </submittedName>
</protein>
<name>A0A8X6HN68_TRICU</name>
<sequence>MSRTHWPNTFSKANHHLKNGIELKDLGLTIETDLILLKKLKILLSSLVKPIGGRIKYVIRKIYGDENLPNHFMSMISWTILVIIDEKKTAEAIIKDENLPLSKRYEISCTYCMHAEIPMLWHKLPQKNKSDYLKAREPVFSFPIYWIYMKMELNILDRRIREVFVTTPNSDCFGVVYSFKTENLPAFEYFLAKLSAGRKKSTSILFSYIW</sequence>
<evidence type="ECO:0000313" key="1">
    <source>
        <dbReference type="EMBL" id="GFQ77807.1"/>
    </source>
</evidence>
<dbReference type="AlphaFoldDB" id="A0A8X6HN68"/>
<keyword evidence="2" id="KW-1185">Reference proteome</keyword>
<dbReference type="OrthoDB" id="6427463at2759"/>
<reference evidence="1" key="1">
    <citation type="submission" date="2020-07" db="EMBL/GenBank/DDBJ databases">
        <title>Multicomponent nature underlies the extraordinary mechanical properties of spider dragline silk.</title>
        <authorList>
            <person name="Kono N."/>
            <person name="Nakamura H."/>
            <person name="Mori M."/>
            <person name="Yoshida Y."/>
            <person name="Ohtoshi R."/>
            <person name="Malay A.D."/>
            <person name="Moran D.A.P."/>
            <person name="Tomita M."/>
            <person name="Numata K."/>
            <person name="Arakawa K."/>
        </authorList>
    </citation>
    <scope>NUCLEOTIDE SEQUENCE</scope>
</reference>
<gene>
    <name evidence="1" type="ORF">TNCT_9341</name>
</gene>